<proteinExistence type="predicted"/>
<protein>
    <submittedName>
        <fullName evidence="3">Uncharacterized protein</fullName>
    </submittedName>
</protein>
<keyword evidence="1" id="KW-0472">Membrane</keyword>
<dbReference type="Proteomes" id="UP000825935">
    <property type="component" value="Chromosome 12"/>
</dbReference>
<keyword evidence="1" id="KW-1133">Transmembrane helix</keyword>
<name>A0A8T2TN31_CERRI</name>
<reference evidence="3" key="1">
    <citation type="submission" date="2021-08" db="EMBL/GenBank/DDBJ databases">
        <title>WGS assembly of Ceratopteris richardii.</title>
        <authorList>
            <person name="Marchant D.B."/>
            <person name="Chen G."/>
            <person name="Jenkins J."/>
            <person name="Shu S."/>
            <person name="Leebens-Mack J."/>
            <person name="Grimwood J."/>
            <person name="Schmutz J."/>
            <person name="Soltis P."/>
            <person name="Soltis D."/>
            <person name="Chen Z.-H."/>
        </authorList>
    </citation>
    <scope>NUCLEOTIDE SEQUENCE</scope>
    <source>
        <strain evidence="3">Whitten #5841</strain>
        <tissue evidence="3">Leaf</tissue>
    </source>
</reference>
<evidence type="ECO:0000313" key="4">
    <source>
        <dbReference type="Proteomes" id="UP000825935"/>
    </source>
</evidence>
<keyword evidence="4" id="KW-1185">Reference proteome</keyword>
<feature type="transmembrane region" description="Helical" evidence="1">
    <location>
        <begin position="42"/>
        <end position="62"/>
    </location>
</feature>
<dbReference type="EMBL" id="CM035417">
    <property type="protein sequence ID" value="KAH7423116.1"/>
    <property type="molecule type" value="Genomic_DNA"/>
</dbReference>
<sequence>MAAAVQKMSIAFLFAMIAMVATLAAAQAPASSPVPLESGAPVSYFIPSLLSPVLIAFLAFLLH</sequence>
<organism evidence="3 4">
    <name type="scientific">Ceratopteris richardii</name>
    <name type="common">Triangle waterfern</name>
    <dbReference type="NCBI Taxonomy" id="49495"/>
    <lineage>
        <taxon>Eukaryota</taxon>
        <taxon>Viridiplantae</taxon>
        <taxon>Streptophyta</taxon>
        <taxon>Embryophyta</taxon>
        <taxon>Tracheophyta</taxon>
        <taxon>Polypodiopsida</taxon>
        <taxon>Polypodiidae</taxon>
        <taxon>Polypodiales</taxon>
        <taxon>Pteridineae</taxon>
        <taxon>Pteridaceae</taxon>
        <taxon>Parkerioideae</taxon>
        <taxon>Ceratopteris</taxon>
    </lineage>
</organism>
<evidence type="ECO:0000313" key="3">
    <source>
        <dbReference type="EMBL" id="KAH7423116.1"/>
    </source>
</evidence>
<dbReference type="AlphaFoldDB" id="A0A8T2TN31"/>
<keyword evidence="2" id="KW-0732">Signal</keyword>
<comment type="caution">
    <text evidence="3">The sequence shown here is derived from an EMBL/GenBank/DDBJ whole genome shotgun (WGS) entry which is preliminary data.</text>
</comment>
<gene>
    <name evidence="3" type="ORF">KP509_12G039600</name>
</gene>
<keyword evidence="1" id="KW-0812">Transmembrane</keyword>
<evidence type="ECO:0000256" key="1">
    <source>
        <dbReference type="SAM" id="Phobius"/>
    </source>
</evidence>
<feature type="signal peptide" evidence="2">
    <location>
        <begin position="1"/>
        <end position="26"/>
    </location>
</feature>
<feature type="chain" id="PRO_5035746987" evidence="2">
    <location>
        <begin position="27"/>
        <end position="63"/>
    </location>
</feature>
<accession>A0A8T2TN31</accession>
<evidence type="ECO:0000256" key="2">
    <source>
        <dbReference type="SAM" id="SignalP"/>
    </source>
</evidence>